<dbReference type="PANTHER" id="PTHR43218">
    <property type="entry name" value="PHOSPHORIBOSYLTRANSFERASE-RELATED"/>
    <property type="match status" value="1"/>
</dbReference>
<dbReference type="SUPFAM" id="SSF53271">
    <property type="entry name" value="PRTase-like"/>
    <property type="match status" value="1"/>
</dbReference>
<dbReference type="EMBL" id="JAATJS010000002">
    <property type="protein sequence ID" value="NIX76169.1"/>
    <property type="molecule type" value="Genomic_DNA"/>
</dbReference>
<keyword evidence="2" id="KW-0808">Transferase</keyword>
<dbReference type="PANTHER" id="PTHR43218:SF1">
    <property type="entry name" value="PHOSPHORIBOSYLTRANSFERASE"/>
    <property type="match status" value="1"/>
</dbReference>
<proteinExistence type="predicted"/>
<dbReference type="CDD" id="cd06223">
    <property type="entry name" value="PRTases_typeI"/>
    <property type="match status" value="1"/>
</dbReference>
<evidence type="ECO:0000259" key="1">
    <source>
        <dbReference type="Pfam" id="PF00156"/>
    </source>
</evidence>
<feature type="domain" description="Phosphoribosyltransferase" evidence="1">
    <location>
        <begin position="67"/>
        <end position="189"/>
    </location>
</feature>
<organism evidence="2 3">
    <name type="scientific">Microvirga terricola</name>
    <dbReference type="NCBI Taxonomy" id="2719797"/>
    <lineage>
        <taxon>Bacteria</taxon>
        <taxon>Pseudomonadati</taxon>
        <taxon>Pseudomonadota</taxon>
        <taxon>Alphaproteobacteria</taxon>
        <taxon>Hyphomicrobiales</taxon>
        <taxon>Methylobacteriaceae</taxon>
        <taxon>Microvirga</taxon>
    </lineage>
</organism>
<evidence type="ECO:0000313" key="3">
    <source>
        <dbReference type="Proteomes" id="UP000707352"/>
    </source>
</evidence>
<gene>
    <name evidence="2" type="ORF">HB375_06020</name>
</gene>
<evidence type="ECO:0000313" key="2">
    <source>
        <dbReference type="EMBL" id="NIX76169.1"/>
    </source>
</evidence>
<reference evidence="2 3" key="1">
    <citation type="submission" date="2020-03" db="EMBL/GenBank/DDBJ databases">
        <title>The genome sequence of Microvirga sp. c23x22.</title>
        <authorList>
            <person name="Zhang X."/>
        </authorList>
    </citation>
    <scope>NUCLEOTIDE SEQUENCE [LARGE SCALE GENOMIC DNA]</scope>
    <source>
        <strain evidence="3">c23x22</strain>
    </source>
</reference>
<name>A0ABX0V8M1_9HYPH</name>
<accession>A0ABX0V8M1</accession>
<dbReference type="Gene3D" id="3.40.50.2020">
    <property type="match status" value="1"/>
</dbReference>
<keyword evidence="3" id="KW-1185">Reference proteome</keyword>
<dbReference type="NCBIfam" id="NF004689">
    <property type="entry name" value="PRK06031.1"/>
    <property type="match status" value="1"/>
</dbReference>
<keyword evidence="2" id="KW-0328">Glycosyltransferase</keyword>
<comment type="caution">
    <text evidence="2">The sequence shown here is derived from an EMBL/GenBank/DDBJ whole genome shotgun (WGS) entry which is preliminary data.</text>
</comment>
<dbReference type="Pfam" id="PF00156">
    <property type="entry name" value="Pribosyltran"/>
    <property type="match status" value="1"/>
</dbReference>
<dbReference type="InterPro" id="IPR029057">
    <property type="entry name" value="PRTase-like"/>
</dbReference>
<dbReference type="RefSeq" id="WP_167672067.1">
    <property type="nucleotide sequence ID" value="NZ_JAATJS010000002.1"/>
</dbReference>
<protein>
    <submittedName>
        <fullName evidence="2">Phosphoribosyltransferase</fullName>
    </submittedName>
</protein>
<dbReference type="GO" id="GO:0016757">
    <property type="term" value="F:glycosyltransferase activity"/>
    <property type="evidence" value="ECO:0007669"/>
    <property type="project" value="UniProtKB-KW"/>
</dbReference>
<dbReference type="Proteomes" id="UP000707352">
    <property type="component" value="Unassembled WGS sequence"/>
</dbReference>
<sequence length="228" mass="25232">MQPHDFWQGIHPPATFARHPAEGHRTFFPANFDDGRQLRLPIRELSDGEHALASLIINQASFAVEAALCADLAEKVRTYEPDVVVGLPTLGLTLARGTAAALGHARYVPLGTSRKFWYREELSVPLTSITSPGHAKRLYVDPRMLALLENRRVLLVDDVISSGTSIVAALELLTLCDITPIAIGTAMLQTDRWRSRLAAINARWDEHVIGVLRTPLLRRTDQGGWTDT</sequence>
<dbReference type="InterPro" id="IPR000836">
    <property type="entry name" value="PRTase_dom"/>
</dbReference>